<sequence>MLSIDISNIDNQDLIDFVDENISDFKNFEISISFKADYNQSKIIRSLIIYIFDKINVNTPRKGRFSLLSDELINNSIEYWSSPLDKNLFILRFLVKNNSLYINIEVADTGRWVWAKTSVQMEEIRQQKEIEWFEGFLWKRWRWLFQLINNIVDDIYFKDRVWGWLIVWITKKIDLTATS</sequence>
<dbReference type="EMBL" id="AMFJ01021638">
    <property type="protein sequence ID" value="EKD66291.1"/>
    <property type="molecule type" value="Genomic_DNA"/>
</dbReference>
<accession>K2AX47</accession>
<comment type="caution">
    <text evidence="1">The sequence shown here is derived from an EMBL/GenBank/DDBJ whole genome shotgun (WGS) entry which is preliminary data.</text>
</comment>
<gene>
    <name evidence="1" type="ORF">ACD_49C00052G0003</name>
</gene>
<name>K2AX47_9BACT</name>
<protein>
    <recommendedName>
        <fullName evidence="2">Histidine kinase/HSP90-like ATPase domain-containing protein</fullName>
    </recommendedName>
</protein>
<evidence type="ECO:0008006" key="2">
    <source>
        <dbReference type="Google" id="ProtNLM"/>
    </source>
</evidence>
<reference evidence="1" key="1">
    <citation type="journal article" date="2012" name="Science">
        <title>Fermentation, hydrogen, and sulfur metabolism in multiple uncultivated bacterial phyla.</title>
        <authorList>
            <person name="Wrighton K.C."/>
            <person name="Thomas B.C."/>
            <person name="Sharon I."/>
            <person name="Miller C.S."/>
            <person name="Castelle C.J."/>
            <person name="VerBerkmoes N.C."/>
            <person name="Wilkins M.J."/>
            <person name="Hettich R.L."/>
            <person name="Lipton M.S."/>
            <person name="Williams K.H."/>
            <person name="Long P.E."/>
            <person name="Banfield J.F."/>
        </authorList>
    </citation>
    <scope>NUCLEOTIDE SEQUENCE [LARGE SCALE GENOMIC DNA]</scope>
</reference>
<organism evidence="1">
    <name type="scientific">uncultured bacterium</name>
    <name type="common">gcode 4</name>
    <dbReference type="NCBI Taxonomy" id="1234023"/>
    <lineage>
        <taxon>Bacteria</taxon>
        <taxon>environmental samples</taxon>
    </lineage>
</organism>
<proteinExistence type="predicted"/>
<evidence type="ECO:0000313" key="1">
    <source>
        <dbReference type="EMBL" id="EKD66291.1"/>
    </source>
</evidence>
<dbReference type="AlphaFoldDB" id="K2AX47"/>